<dbReference type="InterPro" id="IPR033413">
    <property type="entry name" value="DUF5117"/>
</dbReference>
<evidence type="ECO:0000259" key="2">
    <source>
        <dbReference type="Pfam" id="PF16313"/>
    </source>
</evidence>
<keyword evidence="5" id="KW-1185">Reference proteome</keyword>
<dbReference type="Proteomes" id="UP000641954">
    <property type="component" value="Unassembled WGS sequence"/>
</dbReference>
<accession>A0ABR8EBE5</accession>
<dbReference type="CDD" id="cd04276">
    <property type="entry name" value="ZnMc_MMP_like_2"/>
    <property type="match status" value="1"/>
</dbReference>
<dbReference type="InterPro" id="IPR032534">
    <property type="entry name" value="EcxA_zinc-bd"/>
</dbReference>
<dbReference type="PANTHER" id="PTHR38478">
    <property type="entry name" value="PEPTIDASE M1A AND M12B"/>
    <property type="match status" value="1"/>
</dbReference>
<dbReference type="PANTHER" id="PTHR38478:SF1">
    <property type="entry name" value="ZINC DEPENDENT METALLOPROTEASE DOMAIN LIPOPROTEIN"/>
    <property type="match status" value="1"/>
</dbReference>
<gene>
    <name evidence="4" type="ORF">H6G72_08945</name>
</gene>
<feature type="region of interest" description="Disordered" evidence="1">
    <location>
        <begin position="54"/>
        <end position="79"/>
    </location>
</feature>
<keyword evidence="4" id="KW-0482">Metalloprotease</keyword>
<organism evidence="4 5">
    <name type="scientific">Planktothricoides raciborskii FACHB-1370</name>
    <dbReference type="NCBI Taxonomy" id="2949576"/>
    <lineage>
        <taxon>Bacteria</taxon>
        <taxon>Bacillati</taxon>
        <taxon>Cyanobacteriota</taxon>
        <taxon>Cyanophyceae</taxon>
        <taxon>Oscillatoriophycideae</taxon>
        <taxon>Oscillatoriales</taxon>
        <taxon>Oscillatoriaceae</taxon>
        <taxon>Planktothricoides</taxon>
    </lineage>
</organism>
<dbReference type="InterPro" id="IPR034032">
    <property type="entry name" value="Zn_MMP-like_bac"/>
</dbReference>
<dbReference type="Pfam" id="PF17148">
    <property type="entry name" value="DUF5117"/>
    <property type="match status" value="1"/>
</dbReference>
<dbReference type="SUPFAM" id="SSF55486">
    <property type="entry name" value="Metalloproteases ('zincins'), catalytic domain"/>
    <property type="match status" value="1"/>
</dbReference>
<dbReference type="RefSeq" id="WP_054466365.1">
    <property type="nucleotide sequence ID" value="NZ_JACJSK010000009.1"/>
</dbReference>
<evidence type="ECO:0000313" key="4">
    <source>
        <dbReference type="EMBL" id="MBD2543966.1"/>
    </source>
</evidence>
<evidence type="ECO:0000313" key="5">
    <source>
        <dbReference type="Proteomes" id="UP000641954"/>
    </source>
</evidence>
<evidence type="ECO:0000259" key="3">
    <source>
        <dbReference type="Pfam" id="PF17148"/>
    </source>
</evidence>
<protein>
    <submittedName>
        <fullName evidence="4">Zinc-dependent metalloprotease</fullName>
    </submittedName>
</protein>
<dbReference type="InterPro" id="IPR024079">
    <property type="entry name" value="MetalloPept_cat_dom_sf"/>
</dbReference>
<reference evidence="4 5" key="1">
    <citation type="journal article" date="2020" name="ISME J.">
        <title>Comparative genomics reveals insights into cyanobacterial evolution and habitat adaptation.</title>
        <authorList>
            <person name="Chen M.Y."/>
            <person name="Teng W.K."/>
            <person name="Zhao L."/>
            <person name="Hu C.X."/>
            <person name="Zhou Y.K."/>
            <person name="Han B.P."/>
            <person name="Song L.R."/>
            <person name="Shu W.S."/>
        </authorList>
    </citation>
    <scope>NUCLEOTIDE SEQUENCE [LARGE SCALE GENOMIC DNA]</scope>
    <source>
        <strain evidence="4 5">FACHB-1370</strain>
    </source>
</reference>
<dbReference type="GO" id="GO:0008237">
    <property type="term" value="F:metallopeptidase activity"/>
    <property type="evidence" value="ECO:0007669"/>
    <property type="project" value="UniProtKB-KW"/>
</dbReference>
<dbReference type="Pfam" id="PF16313">
    <property type="entry name" value="DUF4953"/>
    <property type="match status" value="1"/>
</dbReference>
<comment type="caution">
    <text evidence="4">The sequence shown here is derived from an EMBL/GenBank/DDBJ whole genome shotgun (WGS) entry which is preliminary data.</text>
</comment>
<feature type="domain" description="DUF5117" evidence="3">
    <location>
        <begin position="144"/>
        <end position="329"/>
    </location>
</feature>
<dbReference type="EMBL" id="JACJSK010000009">
    <property type="protein sequence ID" value="MBD2543966.1"/>
    <property type="molecule type" value="Genomic_DNA"/>
</dbReference>
<keyword evidence="4" id="KW-0378">Hydrolase</keyword>
<name>A0ABR8EBE5_9CYAN</name>
<sequence length="970" mass="109991">MKRLSLSLLGFFCIFLGISPGIAGNLVFKQKDDSGFINKKTNLNIARIKSGEPLSVAQASPPAAPNRDEANKEESEELEPFDEAIKNFEKLEGLFTLYRKPNENTVYLEIKPEQLNRNFFMVATLSGGIGAWGMYQGMPIQDFVFQLRQVQKTRVDLVVPNTRFRTEPGDPQGRSLPRAFSDSAIYPLTVKSIHPERKTLLVDISEMLMTDFAGLASAFPWLIGESYSLNSGTSYLENLKAFPLNLEIDWVYGLSGTGMSWFSPETLADPRGFSLTVRYSLSELPTNNGYRPRLADERVGHFLTAYQDLSRQDPSETFVRYLNRWHLEKQDPNAPLSPPKEPIVFWIENNVPLEYRDAIREGVLMWNPAFQKAGFINAIEVRQMPDDATWDPADVRYNTIRWFNSLDGGFALGPLRAHPLTGQILDADVLISANMINFMQREYRTIVQNSYGEVSGISSLLANSLVCNPAVRLPDFQQDTFLQNLLGATHPLRNQLQASSQLIRQDELCFGIGSARKAAFGALSLSLRQNFGLNDKEMQIYIHQFLRHLVAHEVGHTLGLRHNFSGSNLRMPEELNNLDITRNQGLVSSVMDYLPVNLAPPGQVQGDYYPTQIGVYDEWAIAYAYKPIPAMTPEGEIPELKKIAQRAPEIELAYATDEDAWGMLDPKAKPWDLSANPLAYSQIQLNNAREAWRNLDTSYLLPQEGYADLRDAFNLIFGYYMGYAMSATTYIGGQRFYRDRPTDPGARLPFEIVPLEEQRQALALLQEYIFAENAFDFPPELINKLAPSRWFHWGIDLPIFRLDYPIYNQISLVQGIILSDLLSSERLERVRDAEITYGAEASLTMPELFNTLHLGIWSEIIQRDGKSLEISTIRRGLQRQHLNILVNMVLRNPESLRNATNFLDFIVALQTLDAPEDARVLARYQLRELGQQISRTLKRHHKQMDTATKAHLEDVSDRILKALEAPLPAK</sequence>
<evidence type="ECO:0000256" key="1">
    <source>
        <dbReference type="SAM" id="MobiDB-lite"/>
    </source>
</evidence>
<feature type="domain" description="EcxA zinc-binding" evidence="2">
    <location>
        <begin position="535"/>
        <end position="861"/>
    </location>
</feature>
<keyword evidence="4" id="KW-0645">Protease</keyword>
<proteinExistence type="predicted"/>
<dbReference type="Gene3D" id="3.40.390.10">
    <property type="entry name" value="Collagenase (Catalytic Domain)"/>
    <property type="match status" value="1"/>
</dbReference>